<dbReference type="CDD" id="cd13959">
    <property type="entry name" value="PT_UbiA_COQ2"/>
    <property type="match status" value="1"/>
</dbReference>
<feature type="transmembrane region" description="Helical" evidence="12">
    <location>
        <begin position="154"/>
        <end position="170"/>
    </location>
</feature>
<evidence type="ECO:0000256" key="9">
    <source>
        <dbReference type="ARBA" id="ARBA00022989"/>
    </source>
</evidence>
<dbReference type="FunFam" id="1.10.357.140:FF:000008">
    <property type="entry name" value="4-hydroxybenzoate octaprenyltransferase"/>
    <property type="match status" value="1"/>
</dbReference>
<comment type="cofactor">
    <cofactor evidence="1">
        <name>Mg(2+)</name>
        <dbReference type="ChEBI" id="CHEBI:18420"/>
    </cofactor>
</comment>
<comment type="similarity">
    <text evidence="3">Belongs to the UbiA prenyltransferase family.</text>
</comment>
<evidence type="ECO:0000256" key="5">
    <source>
        <dbReference type="ARBA" id="ARBA00022519"/>
    </source>
</evidence>
<evidence type="ECO:0000256" key="8">
    <source>
        <dbReference type="ARBA" id="ARBA00022692"/>
    </source>
</evidence>
<dbReference type="Gene3D" id="1.10.357.140">
    <property type="entry name" value="UbiA prenyltransferase"/>
    <property type="match status" value="1"/>
</dbReference>
<evidence type="ECO:0000256" key="6">
    <source>
        <dbReference type="ARBA" id="ARBA00022679"/>
    </source>
</evidence>
<feature type="transmembrane region" description="Helical" evidence="12">
    <location>
        <begin position="313"/>
        <end position="334"/>
    </location>
</feature>
<dbReference type="PANTHER" id="PTHR11048:SF28">
    <property type="entry name" value="4-HYDROXYBENZOATE POLYPRENYLTRANSFERASE, MITOCHONDRIAL"/>
    <property type="match status" value="1"/>
</dbReference>
<keyword evidence="10 12" id="KW-0472">Membrane</keyword>
<evidence type="ECO:0000256" key="4">
    <source>
        <dbReference type="ARBA" id="ARBA00022475"/>
    </source>
</evidence>
<evidence type="ECO:0000256" key="11">
    <source>
        <dbReference type="ARBA" id="ARBA00034524"/>
    </source>
</evidence>
<proteinExistence type="inferred from homology"/>
<dbReference type="PANTHER" id="PTHR11048">
    <property type="entry name" value="PRENYLTRANSFERASES"/>
    <property type="match status" value="1"/>
</dbReference>
<evidence type="ECO:0000256" key="12">
    <source>
        <dbReference type="SAM" id="Phobius"/>
    </source>
</evidence>
<keyword evidence="5" id="KW-0997">Cell inner membrane</keyword>
<reference evidence="13 14" key="1">
    <citation type="submission" date="2019-08" db="EMBL/GenBank/DDBJ databases">
        <title>Deep-cultivation of Planctomycetes and their phenomic and genomic characterization uncovers novel biology.</title>
        <authorList>
            <person name="Wiegand S."/>
            <person name="Jogler M."/>
            <person name="Boedeker C."/>
            <person name="Pinto D."/>
            <person name="Vollmers J."/>
            <person name="Rivas-Marin E."/>
            <person name="Kohn T."/>
            <person name="Peeters S.H."/>
            <person name="Heuer A."/>
            <person name="Rast P."/>
            <person name="Oberbeckmann S."/>
            <person name="Bunk B."/>
            <person name="Jeske O."/>
            <person name="Meyerdierks A."/>
            <person name="Storesund J.E."/>
            <person name="Kallscheuer N."/>
            <person name="Luecker S."/>
            <person name="Lage O.M."/>
            <person name="Pohl T."/>
            <person name="Merkel B.J."/>
            <person name="Hornburger P."/>
            <person name="Mueller R.-W."/>
            <person name="Bruemmer F."/>
            <person name="Labrenz M."/>
            <person name="Spormann A.M."/>
            <person name="Op den Camp H."/>
            <person name="Overmann J."/>
            <person name="Amann R."/>
            <person name="Jetten M.S.M."/>
            <person name="Mascher T."/>
            <person name="Medema M.H."/>
            <person name="Devos D.P."/>
            <person name="Kaster A.-K."/>
            <person name="Ovreas L."/>
            <person name="Rohde M."/>
            <person name="Galperin M.Y."/>
            <person name="Jogler C."/>
        </authorList>
    </citation>
    <scope>NUCLEOTIDE SEQUENCE [LARGE SCALE GENOMIC DNA]</scope>
    <source>
        <strain evidence="13 14">Pr1d</strain>
    </source>
</reference>
<feature type="transmembrane region" description="Helical" evidence="12">
    <location>
        <begin position="282"/>
        <end position="301"/>
    </location>
</feature>
<sequence length="337" mass="36844">MPPIDLMLQTIRNLLSLIRFSHTLFALPFALLAAMMAWKLRALRFAYLDSNVREAMANYQGLSEISPSTENLPAFQMRWQELLGILLCMITARSAAMAFNRLVDRRLDAENPRTSGRHLPAGILSVPQVATFTAACGLAFIASTLLFLPNPLPLYLSVPVLVFICGYSLAKRFTSLAHVWLGTALALSPIAVWIAIRGSIVLGNPADLLPALVLGGAVLTWVTGFDIIYACQDFEFDRSQGLRSIPARLGIDRSLKLAATCHGGTVLLLALLPIVYPHFGVLYWIALSAVAGLLVYEHALVRPDDLDRVNVAFFQVNAVISLGLFAVSTLDLWLGSR</sequence>
<evidence type="ECO:0000313" key="14">
    <source>
        <dbReference type="Proteomes" id="UP000323917"/>
    </source>
</evidence>
<accession>A0A5B9Q8C7</accession>
<organism evidence="13 14">
    <name type="scientific">Bythopirellula goksoeyrii</name>
    <dbReference type="NCBI Taxonomy" id="1400387"/>
    <lineage>
        <taxon>Bacteria</taxon>
        <taxon>Pseudomonadati</taxon>
        <taxon>Planctomycetota</taxon>
        <taxon>Planctomycetia</taxon>
        <taxon>Pirellulales</taxon>
        <taxon>Lacipirellulaceae</taxon>
        <taxon>Bythopirellula</taxon>
    </lineage>
</organism>
<dbReference type="Proteomes" id="UP000323917">
    <property type="component" value="Chromosome"/>
</dbReference>
<keyword evidence="6 13" id="KW-0808">Transferase</keyword>
<comment type="subcellular location">
    <subcellularLocation>
        <location evidence="2">Membrane</location>
        <topology evidence="2">Multi-pass membrane protein</topology>
    </subcellularLocation>
</comment>
<dbReference type="EMBL" id="CP042913">
    <property type="protein sequence ID" value="QEG33156.1"/>
    <property type="molecule type" value="Genomic_DNA"/>
</dbReference>
<evidence type="ECO:0000256" key="3">
    <source>
        <dbReference type="ARBA" id="ARBA00005985"/>
    </source>
</evidence>
<dbReference type="Gene3D" id="1.20.120.1780">
    <property type="entry name" value="UbiA prenyltransferase"/>
    <property type="match status" value="1"/>
</dbReference>
<dbReference type="NCBIfam" id="TIGR01475">
    <property type="entry name" value="ubiA_other"/>
    <property type="match status" value="1"/>
</dbReference>
<dbReference type="InterPro" id="IPR039653">
    <property type="entry name" value="Prenyltransferase"/>
</dbReference>
<keyword evidence="8 12" id="KW-0812">Transmembrane</keyword>
<evidence type="ECO:0000256" key="1">
    <source>
        <dbReference type="ARBA" id="ARBA00001946"/>
    </source>
</evidence>
<dbReference type="InterPro" id="IPR044878">
    <property type="entry name" value="UbiA_sf"/>
</dbReference>
<dbReference type="GO" id="GO:0008412">
    <property type="term" value="F:4-hydroxybenzoate polyprenyltransferase activity"/>
    <property type="evidence" value="ECO:0007669"/>
    <property type="project" value="UniProtKB-EC"/>
</dbReference>
<keyword evidence="9 12" id="KW-1133">Transmembrane helix</keyword>
<evidence type="ECO:0000313" key="13">
    <source>
        <dbReference type="EMBL" id="QEG33156.1"/>
    </source>
</evidence>
<gene>
    <name evidence="13" type="primary">ubiA</name>
    <name evidence="13" type="ORF">Pr1d_04170</name>
</gene>
<dbReference type="EC" id="2.5.1.39" evidence="11"/>
<keyword evidence="14" id="KW-1185">Reference proteome</keyword>
<feature type="transmembrane region" description="Helical" evidence="12">
    <location>
        <begin position="124"/>
        <end position="148"/>
    </location>
</feature>
<keyword evidence="7" id="KW-0831">Ubiquinone biosynthesis</keyword>
<evidence type="ECO:0000256" key="2">
    <source>
        <dbReference type="ARBA" id="ARBA00004141"/>
    </source>
</evidence>
<dbReference type="Pfam" id="PF01040">
    <property type="entry name" value="UbiA"/>
    <property type="match status" value="1"/>
</dbReference>
<keyword evidence="4" id="KW-1003">Cell membrane</keyword>
<dbReference type="KEGG" id="bgok:Pr1d_04170"/>
<dbReference type="FunFam" id="1.20.120.1780:FF:000001">
    <property type="entry name" value="4-hydroxybenzoate octaprenyltransferase"/>
    <property type="match status" value="1"/>
</dbReference>
<evidence type="ECO:0000256" key="10">
    <source>
        <dbReference type="ARBA" id="ARBA00023136"/>
    </source>
</evidence>
<name>A0A5B9Q8C7_9BACT</name>
<dbReference type="InterPro" id="IPR000537">
    <property type="entry name" value="UbiA_prenyltransferase"/>
</dbReference>
<feature type="transmembrane region" description="Helical" evidence="12">
    <location>
        <begin position="177"/>
        <end position="196"/>
    </location>
</feature>
<feature type="transmembrane region" description="Helical" evidence="12">
    <location>
        <begin position="208"/>
        <end position="229"/>
    </location>
</feature>
<dbReference type="AlphaFoldDB" id="A0A5B9Q8C7"/>
<protein>
    <recommendedName>
        <fullName evidence="11">4-hydroxybenzoate polyprenyltransferase</fullName>
        <ecNumber evidence="11">2.5.1.39</ecNumber>
    </recommendedName>
</protein>
<feature type="transmembrane region" description="Helical" evidence="12">
    <location>
        <begin position="257"/>
        <end position="276"/>
    </location>
</feature>
<dbReference type="InterPro" id="IPR006371">
    <property type="entry name" value="Polyprenyltransferase_UbiA-li"/>
</dbReference>
<dbReference type="GO" id="GO:0005886">
    <property type="term" value="C:plasma membrane"/>
    <property type="evidence" value="ECO:0007669"/>
    <property type="project" value="TreeGrafter"/>
</dbReference>
<evidence type="ECO:0000256" key="7">
    <source>
        <dbReference type="ARBA" id="ARBA00022688"/>
    </source>
</evidence>
<dbReference type="GO" id="GO:0006744">
    <property type="term" value="P:ubiquinone biosynthetic process"/>
    <property type="evidence" value="ECO:0007669"/>
    <property type="project" value="UniProtKB-KW"/>
</dbReference>